<dbReference type="Pfam" id="PF01047">
    <property type="entry name" value="MarR"/>
    <property type="match status" value="1"/>
</dbReference>
<dbReference type="AlphaFoldDB" id="A0A1W6ZS28"/>
<dbReference type="SMART" id="SM00347">
    <property type="entry name" value="HTH_MARR"/>
    <property type="match status" value="1"/>
</dbReference>
<protein>
    <submittedName>
        <fullName evidence="1">MarR family transcriptional regulator</fullName>
    </submittedName>
</protein>
<reference evidence="1 2" key="1">
    <citation type="submission" date="2017-05" db="EMBL/GenBank/DDBJ databases">
        <title>Full genome sequence of Pseudorhodoplanes sinuspersici.</title>
        <authorList>
            <person name="Dastgheib S.M.M."/>
            <person name="Shavandi M."/>
            <person name="Tirandaz H."/>
        </authorList>
    </citation>
    <scope>NUCLEOTIDE SEQUENCE [LARGE SCALE GENOMIC DNA]</scope>
    <source>
        <strain evidence="1 2">RIPI110</strain>
    </source>
</reference>
<dbReference type="PANTHER" id="PTHR33164:SF95">
    <property type="entry name" value="TRANSCRIPTIONAL REGULATOR"/>
    <property type="match status" value="1"/>
</dbReference>
<dbReference type="GO" id="GO:0003700">
    <property type="term" value="F:DNA-binding transcription factor activity"/>
    <property type="evidence" value="ECO:0007669"/>
    <property type="project" value="InterPro"/>
</dbReference>
<dbReference type="GO" id="GO:0006950">
    <property type="term" value="P:response to stress"/>
    <property type="evidence" value="ECO:0007669"/>
    <property type="project" value="TreeGrafter"/>
</dbReference>
<dbReference type="Proteomes" id="UP000194137">
    <property type="component" value="Chromosome"/>
</dbReference>
<name>A0A1W6ZS28_9HYPH</name>
<dbReference type="PANTHER" id="PTHR33164">
    <property type="entry name" value="TRANSCRIPTIONAL REGULATOR, MARR FAMILY"/>
    <property type="match status" value="1"/>
</dbReference>
<evidence type="ECO:0000313" key="1">
    <source>
        <dbReference type="EMBL" id="ARQ00096.1"/>
    </source>
</evidence>
<keyword evidence="2" id="KW-1185">Reference proteome</keyword>
<dbReference type="InterPro" id="IPR039422">
    <property type="entry name" value="MarR/SlyA-like"/>
</dbReference>
<dbReference type="KEGG" id="psin:CAK95_14140"/>
<dbReference type="OrthoDB" id="9814496at2"/>
<organism evidence="1 2">
    <name type="scientific">Pseudorhodoplanes sinuspersici</name>
    <dbReference type="NCBI Taxonomy" id="1235591"/>
    <lineage>
        <taxon>Bacteria</taxon>
        <taxon>Pseudomonadati</taxon>
        <taxon>Pseudomonadota</taxon>
        <taxon>Alphaproteobacteria</taxon>
        <taxon>Hyphomicrobiales</taxon>
        <taxon>Pseudorhodoplanes</taxon>
    </lineage>
</organism>
<dbReference type="InterPro" id="IPR036390">
    <property type="entry name" value="WH_DNA-bd_sf"/>
</dbReference>
<sequence>MPQAKPSHPATKKSKETATSYSLDDQPGFLLRVALRTHTTIFTSKMIENLTPPQFSTLAKLREVGPCSQNYLGRLIHYDSATITGVIHRLRTHGLIKSCEDPLDSRRVAIDLTDEGRRIADEAIVTIREISKETFSPLSAAEHDTLTDLLKKVILR</sequence>
<dbReference type="EMBL" id="CP021112">
    <property type="protein sequence ID" value="ARQ00096.1"/>
    <property type="molecule type" value="Genomic_DNA"/>
</dbReference>
<accession>A0A1W6ZS28</accession>
<dbReference type="RefSeq" id="WP_086088495.1">
    <property type="nucleotide sequence ID" value="NZ_CP021112.1"/>
</dbReference>
<evidence type="ECO:0000313" key="2">
    <source>
        <dbReference type="Proteomes" id="UP000194137"/>
    </source>
</evidence>
<dbReference type="STRING" id="1235591.CAK95_14140"/>
<proteinExistence type="predicted"/>
<gene>
    <name evidence="1" type="ORF">CAK95_14140</name>
</gene>
<dbReference type="Gene3D" id="1.10.10.10">
    <property type="entry name" value="Winged helix-like DNA-binding domain superfamily/Winged helix DNA-binding domain"/>
    <property type="match status" value="1"/>
</dbReference>
<dbReference type="PRINTS" id="PR00598">
    <property type="entry name" value="HTHMARR"/>
</dbReference>
<dbReference type="InterPro" id="IPR000835">
    <property type="entry name" value="HTH_MarR-typ"/>
</dbReference>
<dbReference type="InterPro" id="IPR036388">
    <property type="entry name" value="WH-like_DNA-bd_sf"/>
</dbReference>
<dbReference type="PROSITE" id="PS50995">
    <property type="entry name" value="HTH_MARR_2"/>
    <property type="match status" value="1"/>
</dbReference>
<dbReference type="SUPFAM" id="SSF46785">
    <property type="entry name" value="Winged helix' DNA-binding domain"/>
    <property type="match status" value="1"/>
</dbReference>